<keyword evidence="1 7" id="KW-0723">Serine/threonine-protein kinase</keyword>
<dbReference type="EC" id="2.7.11.21" evidence="7"/>
<dbReference type="PANTHER" id="PTHR24345">
    <property type="entry name" value="SERINE/THREONINE-PROTEIN KINASE PLK"/>
    <property type="match status" value="1"/>
</dbReference>
<dbReference type="EMBL" id="JPKZ01002138">
    <property type="protein sequence ID" value="KHN78273.1"/>
    <property type="molecule type" value="Genomic_DNA"/>
</dbReference>
<dbReference type="AlphaFoldDB" id="A0A0B2V9T6"/>
<keyword evidence="2 7" id="KW-0808">Transferase</keyword>
<evidence type="ECO:0000256" key="2">
    <source>
        <dbReference type="ARBA" id="ARBA00022679"/>
    </source>
</evidence>
<evidence type="ECO:0000256" key="3">
    <source>
        <dbReference type="ARBA" id="ARBA00022741"/>
    </source>
</evidence>
<dbReference type="OMA" id="RIQNAPG"/>
<dbReference type="InterPro" id="IPR008271">
    <property type="entry name" value="Ser/Thr_kinase_AS"/>
</dbReference>
<dbReference type="InterPro" id="IPR000959">
    <property type="entry name" value="POLO_box_dom"/>
</dbReference>
<dbReference type="InterPro" id="IPR017441">
    <property type="entry name" value="Protein_kinase_ATP_BS"/>
</dbReference>
<gene>
    <name evidence="10" type="primary">Plk1</name>
    <name evidence="10" type="ORF">Tcan_09065</name>
</gene>
<dbReference type="PROSITE" id="PS00108">
    <property type="entry name" value="PROTEIN_KINASE_ST"/>
    <property type="match status" value="1"/>
</dbReference>
<dbReference type="PROSITE" id="PS00107">
    <property type="entry name" value="PROTEIN_KINASE_ATP"/>
    <property type="match status" value="1"/>
</dbReference>
<dbReference type="GO" id="GO:0000776">
    <property type="term" value="C:kinetochore"/>
    <property type="evidence" value="ECO:0007669"/>
    <property type="project" value="TreeGrafter"/>
</dbReference>
<feature type="domain" description="POLO box" evidence="9">
    <location>
        <begin position="426"/>
        <end position="514"/>
    </location>
</feature>
<evidence type="ECO:0000256" key="1">
    <source>
        <dbReference type="ARBA" id="ARBA00022527"/>
    </source>
</evidence>
<dbReference type="PROSITE" id="PS50011">
    <property type="entry name" value="PROTEIN_KINASE_DOM"/>
    <property type="match status" value="1"/>
</dbReference>
<feature type="binding site" evidence="6">
    <location>
        <position position="112"/>
    </location>
    <ligand>
        <name>ATP</name>
        <dbReference type="ChEBI" id="CHEBI:30616"/>
    </ligand>
</feature>
<dbReference type="SMART" id="SM00220">
    <property type="entry name" value="S_TKc"/>
    <property type="match status" value="1"/>
</dbReference>
<evidence type="ECO:0000313" key="10">
    <source>
        <dbReference type="EMBL" id="KHN78273.1"/>
    </source>
</evidence>
<dbReference type="CDD" id="cd13118">
    <property type="entry name" value="POLO_box_1"/>
    <property type="match status" value="1"/>
</dbReference>
<dbReference type="GO" id="GO:0007052">
    <property type="term" value="P:mitotic spindle organization"/>
    <property type="evidence" value="ECO:0007669"/>
    <property type="project" value="TreeGrafter"/>
</dbReference>
<dbReference type="InterPro" id="IPR000719">
    <property type="entry name" value="Prot_kinase_dom"/>
</dbReference>
<accession>A0A0B2V9T6</accession>
<dbReference type="Gene3D" id="3.30.200.20">
    <property type="entry name" value="Phosphorylase Kinase, domain 1"/>
    <property type="match status" value="1"/>
</dbReference>
<comment type="catalytic activity">
    <reaction evidence="7">
        <text>L-threonyl-[protein] + ATP = O-phospho-L-threonyl-[protein] + ADP + H(+)</text>
        <dbReference type="Rhea" id="RHEA:46608"/>
        <dbReference type="Rhea" id="RHEA-COMP:11060"/>
        <dbReference type="Rhea" id="RHEA-COMP:11605"/>
        <dbReference type="ChEBI" id="CHEBI:15378"/>
        <dbReference type="ChEBI" id="CHEBI:30013"/>
        <dbReference type="ChEBI" id="CHEBI:30616"/>
        <dbReference type="ChEBI" id="CHEBI:61977"/>
        <dbReference type="ChEBI" id="CHEBI:456216"/>
        <dbReference type="EC" id="2.7.11.21"/>
    </reaction>
</comment>
<evidence type="ECO:0000256" key="5">
    <source>
        <dbReference type="ARBA" id="ARBA00022840"/>
    </source>
</evidence>
<comment type="caution">
    <text evidence="10">The sequence shown here is derived from an EMBL/GenBank/DDBJ whole genome shotgun (WGS) entry which is preliminary data.</text>
</comment>
<dbReference type="OrthoDB" id="408964at2759"/>
<dbReference type="Proteomes" id="UP000031036">
    <property type="component" value="Unassembled WGS sequence"/>
</dbReference>
<comment type="similarity">
    <text evidence="7">Belongs to the protein kinase superfamily. Ser/Thr protein kinase family. CDC5/Polo subfamily.</text>
</comment>
<dbReference type="SUPFAM" id="SSF56112">
    <property type="entry name" value="Protein kinase-like (PK-like)"/>
    <property type="match status" value="1"/>
</dbReference>
<dbReference type="STRING" id="6265.A0A0B2V9T6"/>
<keyword evidence="3 6" id="KW-0547">Nucleotide-binding</keyword>
<keyword evidence="5 6" id="KW-0067">ATP-binding</keyword>
<dbReference type="PROSITE" id="PS50078">
    <property type="entry name" value="POLO_BOX"/>
    <property type="match status" value="1"/>
</dbReference>
<keyword evidence="4 7" id="KW-0418">Kinase</keyword>
<dbReference type="InterPro" id="IPR011009">
    <property type="entry name" value="Kinase-like_dom_sf"/>
</dbReference>
<dbReference type="InterPro" id="IPR033701">
    <property type="entry name" value="POLO_box_1"/>
</dbReference>
<keyword evidence="11" id="KW-1185">Reference proteome</keyword>
<name>A0A0B2V9T6_TOXCA</name>
<reference evidence="10 11" key="1">
    <citation type="submission" date="2014-11" db="EMBL/GenBank/DDBJ databases">
        <title>Genetic blueprint of the zoonotic pathogen Toxocara canis.</title>
        <authorList>
            <person name="Zhu X.-Q."/>
            <person name="Korhonen P.K."/>
            <person name="Cai H."/>
            <person name="Young N.D."/>
            <person name="Nejsum P."/>
            <person name="von Samson-Himmelstjerna G."/>
            <person name="Boag P.R."/>
            <person name="Tan P."/>
            <person name="Li Q."/>
            <person name="Min J."/>
            <person name="Yang Y."/>
            <person name="Wang X."/>
            <person name="Fang X."/>
            <person name="Hall R.S."/>
            <person name="Hofmann A."/>
            <person name="Sternberg P.W."/>
            <person name="Jex A.R."/>
            <person name="Gasser R.B."/>
        </authorList>
    </citation>
    <scope>NUCLEOTIDE SEQUENCE [LARGE SCALE GENOMIC DNA]</scope>
    <source>
        <strain evidence="10">PN_DK_2014</strain>
    </source>
</reference>
<dbReference type="GO" id="GO:0005524">
    <property type="term" value="F:ATP binding"/>
    <property type="evidence" value="ECO:0007669"/>
    <property type="project" value="UniProtKB-UniRule"/>
</dbReference>
<protein>
    <recommendedName>
        <fullName evidence="7">Serine/threonine-protein kinase PLK</fullName>
        <ecNumber evidence="7">2.7.11.21</ecNumber>
    </recommendedName>
    <alternativeName>
        <fullName evidence="7">Polo-like kinase</fullName>
    </alternativeName>
</protein>
<dbReference type="FunFam" id="3.30.200.20:FF:000042">
    <property type="entry name" value="Aurora kinase A"/>
    <property type="match status" value="1"/>
</dbReference>
<dbReference type="GO" id="GO:0005737">
    <property type="term" value="C:cytoplasm"/>
    <property type="evidence" value="ECO:0007669"/>
    <property type="project" value="TreeGrafter"/>
</dbReference>
<dbReference type="GO" id="GO:0004674">
    <property type="term" value="F:protein serine/threonine kinase activity"/>
    <property type="evidence" value="ECO:0007669"/>
    <property type="project" value="UniProtKB-KW"/>
</dbReference>
<evidence type="ECO:0000313" key="11">
    <source>
        <dbReference type="Proteomes" id="UP000031036"/>
    </source>
</evidence>
<evidence type="ECO:0000256" key="6">
    <source>
        <dbReference type="PROSITE-ProRule" id="PRU10141"/>
    </source>
</evidence>
<dbReference type="GO" id="GO:0005813">
    <property type="term" value="C:centrosome"/>
    <property type="evidence" value="ECO:0007669"/>
    <property type="project" value="TreeGrafter"/>
</dbReference>
<dbReference type="Gene3D" id="3.30.1120.30">
    <property type="entry name" value="POLO box domain"/>
    <property type="match status" value="2"/>
</dbReference>
<sequence length="627" mass="70213">MRLFASFGVHFGTQYECRPSSAGALSNGGAVHSEAAMKRMAPQADQQHASTSGCNIKKPPGDIYVPRVLFDPIQSRQYCLVNFLGKGAYGRCYEVKETAESSYGNGTNLALKVISKSALKDHVQIEKIHKEVAIHRSLDHDNVIKLLSFFEDSTNVYMVLELGVHGTLLSNIQTSMTGHLSELVARSYMREIVAAVVYIHEVAGILHRDLKPGNILIGLKNRIKLADFGLAVRVSELPRVSRALSGTPNYMSPEVLDGNGHSKESEAWALGCVFYCMLVGKPPFETDSLERTYSRIRSCSYFIPPEDRISERARVLIHRLLDPDVGRRLKVVDILDCDYFSREKAVNATYAATLPANASISFVLGHDASMACSYQAGVHSRESGMDLDRMRSPKPDEPMLLLNLFMSGQISVLDEPSRVVNEHIVMVNKWVDYTNTYGFGCVLSDGTECVQFVDGSSCAHRFATRYTAERWQLVINTNERPPTVYEWTSVSDVSDPVVIRKIELANLFSAYMHRELQSASPFAVVMPYMNYLVYQRRSNGALVMVLSDGITQINLLETHEKLVLRFEESGEVSVVVVHPEREMRIYRVSTKAFVPTAVDNRCVHDLITEARCRLVDHSNRPYYATEC</sequence>
<organism evidence="10 11">
    <name type="scientific">Toxocara canis</name>
    <name type="common">Canine roundworm</name>
    <dbReference type="NCBI Taxonomy" id="6265"/>
    <lineage>
        <taxon>Eukaryota</taxon>
        <taxon>Metazoa</taxon>
        <taxon>Ecdysozoa</taxon>
        <taxon>Nematoda</taxon>
        <taxon>Chromadorea</taxon>
        <taxon>Rhabditida</taxon>
        <taxon>Spirurina</taxon>
        <taxon>Ascaridomorpha</taxon>
        <taxon>Ascaridoidea</taxon>
        <taxon>Toxocaridae</taxon>
        <taxon>Toxocara</taxon>
    </lineage>
</organism>
<dbReference type="InterPro" id="IPR036947">
    <property type="entry name" value="POLO_box_dom_sf"/>
</dbReference>
<dbReference type="PANTHER" id="PTHR24345:SF43">
    <property type="entry name" value="INACTIVE SERINE_THREONINE-PROTEIN KINASE PLK5"/>
    <property type="match status" value="1"/>
</dbReference>
<dbReference type="Gene3D" id="1.10.510.10">
    <property type="entry name" value="Transferase(Phosphotransferase) domain 1"/>
    <property type="match status" value="1"/>
</dbReference>
<proteinExistence type="inferred from homology"/>
<dbReference type="GO" id="GO:0005634">
    <property type="term" value="C:nucleus"/>
    <property type="evidence" value="ECO:0007669"/>
    <property type="project" value="TreeGrafter"/>
</dbReference>
<dbReference type="GO" id="GO:0000922">
    <property type="term" value="C:spindle pole"/>
    <property type="evidence" value="ECO:0007669"/>
    <property type="project" value="TreeGrafter"/>
</dbReference>
<dbReference type="Pfam" id="PF00069">
    <property type="entry name" value="Pkinase"/>
    <property type="match status" value="1"/>
</dbReference>
<evidence type="ECO:0000256" key="4">
    <source>
        <dbReference type="ARBA" id="ARBA00022777"/>
    </source>
</evidence>
<evidence type="ECO:0000259" key="9">
    <source>
        <dbReference type="PROSITE" id="PS50078"/>
    </source>
</evidence>
<feature type="domain" description="Protein kinase" evidence="8">
    <location>
        <begin position="78"/>
        <end position="340"/>
    </location>
</feature>
<evidence type="ECO:0000259" key="8">
    <source>
        <dbReference type="PROSITE" id="PS50011"/>
    </source>
</evidence>
<evidence type="ECO:0000256" key="7">
    <source>
        <dbReference type="RuleBase" id="RU361162"/>
    </source>
</evidence>